<feature type="transmembrane region" description="Helical" evidence="6">
    <location>
        <begin position="144"/>
        <end position="169"/>
    </location>
</feature>
<dbReference type="HOGENOM" id="CLU_078451_0_0_6"/>
<comment type="subcellular location">
    <subcellularLocation>
        <location evidence="1">Cell membrane</location>
        <topology evidence="1">Multi-pass membrane protein</topology>
    </subcellularLocation>
</comment>
<dbReference type="eggNOG" id="COG3658">
    <property type="taxonomic scope" value="Bacteria"/>
</dbReference>
<dbReference type="AlphaFoldDB" id="D0KVN3"/>
<proteinExistence type="predicted"/>
<dbReference type="Gene3D" id="1.20.950.20">
    <property type="entry name" value="Transmembrane di-heme cytochromes, Chain C"/>
    <property type="match status" value="1"/>
</dbReference>
<dbReference type="RefSeq" id="WP_012824895.1">
    <property type="nucleotide sequence ID" value="NC_013422.1"/>
</dbReference>
<feature type="transmembrane region" description="Helical" evidence="6">
    <location>
        <begin position="21"/>
        <end position="37"/>
    </location>
</feature>
<dbReference type="SUPFAM" id="SSF81342">
    <property type="entry name" value="Transmembrane di-heme cytochromes"/>
    <property type="match status" value="1"/>
</dbReference>
<dbReference type="STRING" id="555778.Hneap_2042"/>
<dbReference type="PANTHER" id="PTHR30485">
    <property type="entry name" value="NI/FE-HYDROGENASE 1 B-TYPE CYTOCHROME SUBUNIT"/>
    <property type="match status" value="1"/>
</dbReference>
<dbReference type="GO" id="GO:0005886">
    <property type="term" value="C:plasma membrane"/>
    <property type="evidence" value="ECO:0007669"/>
    <property type="project" value="UniProtKB-SubCell"/>
</dbReference>
<feature type="transmembrane region" description="Helical" evidence="6">
    <location>
        <begin position="43"/>
        <end position="63"/>
    </location>
</feature>
<dbReference type="InterPro" id="IPR011577">
    <property type="entry name" value="Cyt_b561_bac/Ni-Hgenase"/>
</dbReference>
<evidence type="ECO:0000256" key="6">
    <source>
        <dbReference type="SAM" id="Phobius"/>
    </source>
</evidence>
<dbReference type="InterPro" id="IPR016174">
    <property type="entry name" value="Di-haem_cyt_TM"/>
</dbReference>
<dbReference type="PANTHER" id="PTHR30485:SF2">
    <property type="entry name" value="BLL0597 PROTEIN"/>
    <property type="match status" value="1"/>
</dbReference>
<sequence>MSTSENSVSRKVKVWDLPTRLFHWLLVIGVFAMWLTADVLDRLGLHMAIGLALLGLIVFRLVWGFIGSDTARFAQFVRHPRHTLAYLRGVNRGVWLGHNPLGALSVLALIFSVMVQLVTGLFANDQIFNEGPLSDYVSESTQDLMSLIHGINFNVLLGLIALHLLAIAFHQFKKHEPLVQAMITGKRALQPDETVQNQNLRFAGWFAFVIAALIGVGVWYLMSYHASMVAGWLGLH</sequence>
<name>D0KVN3_HALNC</name>
<keyword evidence="9" id="KW-1185">Reference proteome</keyword>
<dbReference type="GO" id="GO:0009055">
    <property type="term" value="F:electron transfer activity"/>
    <property type="evidence" value="ECO:0007669"/>
    <property type="project" value="InterPro"/>
</dbReference>
<organism evidence="8 9">
    <name type="scientific">Halothiobacillus neapolitanus (strain ATCC 23641 / DSM 15147 / CIP 104769 / NCIMB 8539 / c2)</name>
    <name type="common">Thiobacillus neapolitanus</name>
    <dbReference type="NCBI Taxonomy" id="555778"/>
    <lineage>
        <taxon>Bacteria</taxon>
        <taxon>Pseudomonadati</taxon>
        <taxon>Pseudomonadota</taxon>
        <taxon>Gammaproteobacteria</taxon>
        <taxon>Chromatiales</taxon>
        <taxon>Halothiobacillaceae</taxon>
        <taxon>Halothiobacillus</taxon>
    </lineage>
</organism>
<reference evidence="8 9" key="1">
    <citation type="submission" date="2009-10" db="EMBL/GenBank/DDBJ databases">
        <title>Complete sequence of Halothiobacillus neapolitanus c2.</title>
        <authorList>
            <consortium name="US DOE Joint Genome Institute"/>
            <person name="Lucas S."/>
            <person name="Copeland A."/>
            <person name="Lapidus A."/>
            <person name="Glavina del Rio T."/>
            <person name="Tice H."/>
            <person name="Bruce D."/>
            <person name="Goodwin L."/>
            <person name="Pitluck S."/>
            <person name="Davenport K."/>
            <person name="Brettin T."/>
            <person name="Detter J.C."/>
            <person name="Han C."/>
            <person name="Tapia R."/>
            <person name="Larimer F."/>
            <person name="Land M."/>
            <person name="Hauser L."/>
            <person name="Kyrpides N."/>
            <person name="Mikhailova N."/>
            <person name="Kerfeld C."/>
            <person name="Cannon G."/>
            <person name="Heinhort S."/>
        </authorList>
    </citation>
    <scope>NUCLEOTIDE SEQUENCE [LARGE SCALE GENOMIC DNA]</scope>
    <source>
        <strain evidence="9">ATCC 23641 / c2</strain>
    </source>
</reference>
<evidence type="ECO:0000256" key="4">
    <source>
        <dbReference type="ARBA" id="ARBA00022989"/>
    </source>
</evidence>
<dbReference type="GO" id="GO:0022904">
    <property type="term" value="P:respiratory electron transport chain"/>
    <property type="evidence" value="ECO:0007669"/>
    <property type="project" value="InterPro"/>
</dbReference>
<feature type="domain" description="Cytochrome b561 bacterial/Ni-hydrogenase" evidence="7">
    <location>
        <begin position="14"/>
        <end position="185"/>
    </location>
</feature>
<keyword evidence="3 6" id="KW-0812">Transmembrane</keyword>
<dbReference type="Pfam" id="PF01292">
    <property type="entry name" value="Ni_hydr_CYTB"/>
    <property type="match status" value="1"/>
</dbReference>
<dbReference type="GO" id="GO:0020037">
    <property type="term" value="F:heme binding"/>
    <property type="evidence" value="ECO:0007669"/>
    <property type="project" value="TreeGrafter"/>
</dbReference>
<dbReference type="Proteomes" id="UP000009102">
    <property type="component" value="Chromosome"/>
</dbReference>
<keyword evidence="5 6" id="KW-0472">Membrane</keyword>
<dbReference type="KEGG" id="hna:Hneap_2042"/>
<dbReference type="EMBL" id="CP001801">
    <property type="protein sequence ID" value="ACX96863.1"/>
    <property type="molecule type" value="Genomic_DNA"/>
</dbReference>
<feature type="transmembrane region" description="Helical" evidence="6">
    <location>
        <begin position="202"/>
        <end position="222"/>
    </location>
</feature>
<feature type="transmembrane region" description="Helical" evidence="6">
    <location>
        <begin position="101"/>
        <end position="124"/>
    </location>
</feature>
<protein>
    <submittedName>
        <fullName evidence="8">Cytochrome B561</fullName>
    </submittedName>
</protein>
<evidence type="ECO:0000259" key="7">
    <source>
        <dbReference type="Pfam" id="PF01292"/>
    </source>
</evidence>
<keyword evidence="2" id="KW-1003">Cell membrane</keyword>
<dbReference type="InterPro" id="IPR051542">
    <property type="entry name" value="Hydrogenase_cytochrome"/>
</dbReference>
<evidence type="ECO:0000313" key="9">
    <source>
        <dbReference type="Proteomes" id="UP000009102"/>
    </source>
</evidence>
<accession>D0KVN3</accession>
<evidence type="ECO:0000256" key="5">
    <source>
        <dbReference type="ARBA" id="ARBA00023136"/>
    </source>
</evidence>
<keyword evidence="4 6" id="KW-1133">Transmembrane helix</keyword>
<evidence type="ECO:0000256" key="3">
    <source>
        <dbReference type="ARBA" id="ARBA00022692"/>
    </source>
</evidence>
<evidence type="ECO:0000256" key="2">
    <source>
        <dbReference type="ARBA" id="ARBA00022475"/>
    </source>
</evidence>
<evidence type="ECO:0000256" key="1">
    <source>
        <dbReference type="ARBA" id="ARBA00004651"/>
    </source>
</evidence>
<evidence type="ECO:0000313" key="8">
    <source>
        <dbReference type="EMBL" id="ACX96863.1"/>
    </source>
</evidence>
<gene>
    <name evidence="8" type="ordered locus">Hneap_2042</name>
</gene>